<keyword evidence="7" id="KW-1185">Reference proteome</keyword>
<keyword evidence="4" id="KW-0804">Transcription</keyword>
<dbReference type="RefSeq" id="WP_111197518.1">
    <property type="nucleotide sequence ID" value="NZ_QKVK01000003.1"/>
</dbReference>
<gene>
    <name evidence="6" type="ORF">DK847_07810</name>
</gene>
<dbReference type="InterPro" id="IPR046335">
    <property type="entry name" value="LacI/GalR-like_sensor"/>
</dbReference>
<evidence type="ECO:0000313" key="7">
    <source>
        <dbReference type="Proteomes" id="UP000248795"/>
    </source>
</evidence>
<proteinExistence type="predicted"/>
<dbReference type="SMART" id="SM00354">
    <property type="entry name" value="HTH_LACI"/>
    <property type="match status" value="1"/>
</dbReference>
<dbReference type="EMBL" id="QKVK01000003">
    <property type="protein sequence ID" value="PZF77224.1"/>
    <property type="molecule type" value="Genomic_DNA"/>
</dbReference>
<dbReference type="CDD" id="cd01392">
    <property type="entry name" value="HTH_LacI"/>
    <property type="match status" value="1"/>
</dbReference>
<organism evidence="6 7">
    <name type="scientific">Aestuariivirga litoralis</name>
    <dbReference type="NCBI Taxonomy" id="2650924"/>
    <lineage>
        <taxon>Bacteria</taxon>
        <taxon>Pseudomonadati</taxon>
        <taxon>Pseudomonadota</taxon>
        <taxon>Alphaproteobacteria</taxon>
        <taxon>Hyphomicrobiales</taxon>
        <taxon>Aestuariivirgaceae</taxon>
        <taxon>Aestuariivirga</taxon>
    </lineage>
</organism>
<dbReference type="Pfam" id="PF00356">
    <property type="entry name" value="LacI"/>
    <property type="match status" value="1"/>
</dbReference>
<dbReference type="SUPFAM" id="SSF53822">
    <property type="entry name" value="Periplasmic binding protein-like I"/>
    <property type="match status" value="1"/>
</dbReference>
<comment type="caution">
    <text evidence="6">The sequence shown here is derived from an EMBL/GenBank/DDBJ whole genome shotgun (WGS) entry which is preliminary data.</text>
</comment>
<evidence type="ECO:0000259" key="5">
    <source>
        <dbReference type="PROSITE" id="PS50932"/>
    </source>
</evidence>
<dbReference type="Proteomes" id="UP000248795">
    <property type="component" value="Unassembled WGS sequence"/>
</dbReference>
<dbReference type="SUPFAM" id="SSF47413">
    <property type="entry name" value="lambda repressor-like DNA-binding domains"/>
    <property type="match status" value="1"/>
</dbReference>
<evidence type="ECO:0000313" key="6">
    <source>
        <dbReference type="EMBL" id="PZF77224.1"/>
    </source>
</evidence>
<dbReference type="GO" id="GO:0003700">
    <property type="term" value="F:DNA-binding transcription factor activity"/>
    <property type="evidence" value="ECO:0007669"/>
    <property type="project" value="TreeGrafter"/>
</dbReference>
<protein>
    <submittedName>
        <fullName evidence="6">LacI family transcriptional regulator</fullName>
    </submittedName>
</protein>
<dbReference type="Gene3D" id="1.10.260.40">
    <property type="entry name" value="lambda repressor-like DNA-binding domains"/>
    <property type="match status" value="1"/>
</dbReference>
<dbReference type="GO" id="GO:0000976">
    <property type="term" value="F:transcription cis-regulatory region binding"/>
    <property type="evidence" value="ECO:0007669"/>
    <property type="project" value="TreeGrafter"/>
</dbReference>
<dbReference type="PANTHER" id="PTHR30146:SF148">
    <property type="entry name" value="HTH-TYPE TRANSCRIPTIONAL REPRESSOR PURR-RELATED"/>
    <property type="match status" value="1"/>
</dbReference>
<evidence type="ECO:0000256" key="2">
    <source>
        <dbReference type="ARBA" id="ARBA00023015"/>
    </source>
</evidence>
<keyword evidence="2" id="KW-0805">Transcription regulation</keyword>
<evidence type="ECO:0000256" key="3">
    <source>
        <dbReference type="ARBA" id="ARBA00023125"/>
    </source>
</evidence>
<evidence type="ECO:0000256" key="4">
    <source>
        <dbReference type="ARBA" id="ARBA00023163"/>
    </source>
</evidence>
<dbReference type="AlphaFoldDB" id="A0A2W2BAB7"/>
<dbReference type="PROSITE" id="PS50932">
    <property type="entry name" value="HTH_LACI_2"/>
    <property type="match status" value="1"/>
</dbReference>
<name>A0A2W2BAB7_9HYPH</name>
<sequence>MRPTLSDVAKLAGVSVATASRALSNPDLVADGTRRAVRDAAASCGYKINLVARSLRIQRTDTLLVLTPCIDNAFYPGLVRSIEDTALAMGYAIIVGFTRKSEKYREAYGELLSAGRVDGMVVVDGGSGVERFTGPQPDLPVVQVFDRIYDAPVPVVRVDDHHVADLAVHQLASMGHRRIAHISGDVGQHSARERRDGYRAAMAKLGLPVEDHLVRNGTGHRDGGAEAMRQLLDMAQPPTAVFCANDTMACAAMDVCRDRGIHVPGDISFIGADGTPDGQHAYPSLTTVDVPRAEAGTRAVEKLVGLIRGQAVAPDTVLPVELKLRGSCAPTRTAVAA</sequence>
<dbReference type="InterPro" id="IPR000843">
    <property type="entry name" value="HTH_LacI"/>
</dbReference>
<feature type="domain" description="HTH lacI-type" evidence="5">
    <location>
        <begin position="3"/>
        <end position="57"/>
    </location>
</feature>
<dbReference type="InterPro" id="IPR028082">
    <property type="entry name" value="Peripla_BP_I"/>
</dbReference>
<dbReference type="Pfam" id="PF13377">
    <property type="entry name" value="Peripla_BP_3"/>
    <property type="match status" value="1"/>
</dbReference>
<keyword evidence="1" id="KW-0678">Repressor</keyword>
<dbReference type="Gene3D" id="3.40.50.2300">
    <property type="match status" value="2"/>
</dbReference>
<keyword evidence="3" id="KW-0238">DNA-binding</keyword>
<dbReference type="PANTHER" id="PTHR30146">
    <property type="entry name" value="LACI-RELATED TRANSCRIPTIONAL REPRESSOR"/>
    <property type="match status" value="1"/>
</dbReference>
<accession>A0A2W2BAB7</accession>
<dbReference type="PROSITE" id="PS00356">
    <property type="entry name" value="HTH_LACI_1"/>
    <property type="match status" value="1"/>
</dbReference>
<dbReference type="InterPro" id="IPR010982">
    <property type="entry name" value="Lambda_DNA-bd_dom_sf"/>
</dbReference>
<evidence type="ECO:0000256" key="1">
    <source>
        <dbReference type="ARBA" id="ARBA00022491"/>
    </source>
</evidence>
<reference evidence="7" key="1">
    <citation type="submission" date="2018-06" db="EMBL/GenBank/DDBJ databases">
        <title>Aestuariibacter litoralis strain KCTC 52945T.</title>
        <authorList>
            <person name="Li X."/>
            <person name="Salam N."/>
            <person name="Li J.-L."/>
            <person name="Chen Y.-M."/>
            <person name="Yang Z.-W."/>
            <person name="Zhang L.-Y."/>
            <person name="Han M.-X."/>
            <person name="Xiao M."/>
            <person name="Li W.-J."/>
        </authorList>
    </citation>
    <scope>NUCLEOTIDE SEQUENCE [LARGE SCALE GENOMIC DNA]</scope>
    <source>
        <strain evidence="7">KCTC 52945</strain>
    </source>
</reference>